<feature type="compositionally biased region" description="Basic and acidic residues" evidence="1">
    <location>
        <begin position="72"/>
        <end position="81"/>
    </location>
</feature>
<evidence type="ECO:0000313" key="3">
    <source>
        <dbReference type="Proteomes" id="UP000736335"/>
    </source>
</evidence>
<accession>A0A9P6LAP0</accession>
<proteinExistence type="predicted"/>
<sequence>MSTNTGPLDVDREVILQAALENSFSNVSSIPTVGSEEAAVSTTSGTAITPPPTATSAPQPGSDASKGPVPGDTHDEWKTEYESNLAKWKHENAVQREKAEKVRSEWEAKRSTIGPTPTVGVSPGQDEPELGEHLAKIQRGATGELGTGWEEVSEADSPAVISVNITPEITNQDLSPSSSSLTTLPITHEPERQAQTARHQRSPSNSSTSKLGSSIPSSLTSSYPSLSQPDQHSQQGSHQPSSATHQDTRNRHDTGSRNRAHDHQGNDLPPRPPASTSIFDSSLSTKTRVIALLGSLTINLFLPFVNGVMIGFGEIFAENVLWKWFGWTKSRNSRINRETGNVADVGLRRR</sequence>
<organism evidence="2 3">
    <name type="scientific">Thelephora terrestris</name>
    <dbReference type="NCBI Taxonomy" id="56493"/>
    <lineage>
        <taxon>Eukaryota</taxon>
        <taxon>Fungi</taxon>
        <taxon>Dikarya</taxon>
        <taxon>Basidiomycota</taxon>
        <taxon>Agaricomycotina</taxon>
        <taxon>Agaricomycetes</taxon>
        <taxon>Thelephorales</taxon>
        <taxon>Thelephoraceae</taxon>
        <taxon>Thelephora</taxon>
    </lineage>
</organism>
<feature type="region of interest" description="Disordered" evidence="1">
    <location>
        <begin position="28"/>
        <end position="128"/>
    </location>
</feature>
<dbReference type="OrthoDB" id="5529571at2759"/>
<name>A0A9P6LAP0_9AGAM</name>
<dbReference type="InterPro" id="IPR013262">
    <property type="entry name" value="OMP_MIM1/TOM13_mt"/>
</dbReference>
<feature type="compositionally biased region" description="Polar residues" evidence="1">
    <location>
        <begin position="193"/>
        <end position="205"/>
    </location>
</feature>
<keyword evidence="3" id="KW-1185">Reference proteome</keyword>
<dbReference type="EMBL" id="WIUZ02000002">
    <property type="protein sequence ID" value="KAF9790398.1"/>
    <property type="molecule type" value="Genomic_DNA"/>
</dbReference>
<evidence type="ECO:0000256" key="1">
    <source>
        <dbReference type="SAM" id="MobiDB-lite"/>
    </source>
</evidence>
<gene>
    <name evidence="2" type="ORF">BJ322DRAFT_1036168</name>
</gene>
<dbReference type="PANTHER" id="PTHR28241">
    <property type="entry name" value="MITOCHONDRIAL IMPORT PROTEIN 1"/>
    <property type="match status" value="1"/>
</dbReference>
<feature type="compositionally biased region" description="Low complexity" evidence="1">
    <location>
        <begin position="206"/>
        <end position="242"/>
    </location>
</feature>
<feature type="compositionally biased region" description="Basic and acidic residues" evidence="1">
    <location>
        <begin position="88"/>
        <end position="110"/>
    </location>
</feature>
<reference evidence="2" key="2">
    <citation type="submission" date="2020-11" db="EMBL/GenBank/DDBJ databases">
        <authorList>
            <consortium name="DOE Joint Genome Institute"/>
            <person name="Kuo A."/>
            <person name="Miyauchi S."/>
            <person name="Kiss E."/>
            <person name="Drula E."/>
            <person name="Kohler A."/>
            <person name="Sanchez-Garcia M."/>
            <person name="Andreopoulos B."/>
            <person name="Barry K.W."/>
            <person name="Bonito G."/>
            <person name="Buee M."/>
            <person name="Carver A."/>
            <person name="Chen C."/>
            <person name="Cichocki N."/>
            <person name="Clum A."/>
            <person name="Culley D."/>
            <person name="Crous P.W."/>
            <person name="Fauchery L."/>
            <person name="Girlanda M."/>
            <person name="Hayes R."/>
            <person name="Keri Z."/>
            <person name="Labutti K."/>
            <person name="Lipzen A."/>
            <person name="Lombard V."/>
            <person name="Magnuson J."/>
            <person name="Maillard F."/>
            <person name="Morin E."/>
            <person name="Murat C."/>
            <person name="Nolan M."/>
            <person name="Ohm R."/>
            <person name="Pangilinan J."/>
            <person name="Pereira M."/>
            <person name="Perotto S."/>
            <person name="Peter M."/>
            <person name="Riley R."/>
            <person name="Sitrit Y."/>
            <person name="Stielow B."/>
            <person name="Szollosi G."/>
            <person name="Zifcakova L."/>
            <person name="Stursova M."/>
            <person name="Spatafora J.W."/>
            <person name="Tedersoo L."/>
            <person name="Vaario L.-M."/>
            <person name="Yamada A."/>
            <person name="Yan M."/>
            <person name="Wang P."/>
            <person name="Xu J."/>
            <person name="Bruns T."/>
            <person name="Baldrian P."/>
            <person name="Vilgalys R."/>
            <person name="Henrissat B."/>
            <person name="Grigoriev I.V."/>
            <person name="Hibbett D."/>
            <person name="Nagy L.G."/>
            <person name="Martin F.M."/>
        </authorList>
    </citation>
    <scope>NUCLEOTIDE SEQUENCE</scope>
    <source>
        <strain evidence="2">UH-Tt-Lm1</strain>
    </source>
</reference>
<feature type="compositionally biased region" description="Low complexity" evidence="1">
    <location>
        <begin position="174"/>
        <end position="185"/>
    </location>
</feature>
<feature type="compositionally biased region" description="Low complexity" evidence="1">
    <location>
        <begin position="41"/>
        <end position="62"/>
    </location>
</feature>
<feature type="compositionally biased region" description="Basic and acidic residues" evidence="1">
    <location>
        <begin position="246"/>
        <end position="265"/>
    </location>
</feature>
<comment type="caution">
    <text evidence="2">The sequence shown here is derived from an EMBL/GenBank/DDBJ whole genome shotgun (WGS) entry which is preliminary data.</text>
</comment>
<evidence type="ECO:0000313" key="2">
    <source>
        <dbReference type="EMBL" id="KAF9790398.1"/>
    </source>
</evidence>
<dbReference type="Pfam" id="PF08219">
    <property type="entry name" value="TOM13"/>
    <property type="match status" value="1"/>
</dbReference>
<dbReference type="AlphaFoldDB" id="A0A9P6LAP0"/>
<dbReference type="GO" id="GO:0045040">
    <property type="term" value="P:protein insertion into mitochondrial outer membrane"/>
    <property type="evidence" value="ECO:0007669"/>
    <property type="project" value="TreeGrafter"/>
</dbReference>
<feature type="region of interest" description="Disordered" evidence="1">
    <location>
        <begin position="163"/>
        <end position="279"/>
    </location>
</feature>
<dbReference type="PANTHER" id="PTHR28241:SF1">
    <property type="entry name" value="MITOCHONDRIAL IMPORT PROTEIN 1"/>
    <property type="match status" value="1"/>
</dbReference>
<feature type="compositionally biased region" description="Polar residues" evidence="1">
    <location>
        <begin position="163"/>
        <end position="173"/>
    </location>
</feature>
<reference evidence="2" key="1">
    <citation type="journal article" date="2020" name="Nat. Commun.">
        <title>Large-scale genome sequencing of mycorrhizal fungi provides insights into the early evolution of symbiotic traits.</title>
        <authorList>
            <person name="Miyauchi S."/>
            <person name="Kiss E."/>
            <person name="Kuo A."/>
            <person name="Drula E."/>
            <person name="Kohler A."/>
            <person name="Sanchez-Garcia M."/>
            <person name="Morin E."/>
            <person name="Andreopoulos B."/>
            <person name="Barry K.W."/>
            <person name="Bonito G."/>
            <person name="Buee M."/>
            <person name="Carver A."/>
            <person name="Chen C."/>
            <person name="Cichocki N."/>
            <person name="Clum A."/>
            <person name="Culley D."/>
            <person name="Crous P.W."/>
            <person name="Fauchery L."/>
            <person name="Girlanda M."/>
            <person name="Hayes R.D."/>
            <person name="Keri Z."/>
            <person name="LaButti K."/>
            <person name="Lipzen A."/>
            <person name="Lombard V."/>
            <person name="Magnuson J."/>
            <person name="Maillard F."/>
            <person name="Murat C."/>
            <person name="Nolan M."/>
            <person name="Ohm R.A."/>
            <person name="Pangilinan J."/>
            <person name="Pereira M.F."/>
            <person name="Perotto S."/>
            <person name="Peter M."/>
            <person name="Pfister S."/>
            <person name="Riley R."/>
            <person name="Sitrit Y."/>
            <person name="Stielow J.B."/>
            <person name="Szollosi G."/>
            <person name="Zifcakova L."/>
            <person name="Stursova M."/>
            <person name="Spatafora J.W."/>
            <person name="Tedersoo L."/>
            <person name="Vaario L.M."/>
            <person name="Yamada A."/>
            <person name="Yan M."/>
            <person name="Wang P."/>
            <person name="Xu J."/>
            <person name="Bruns T."/>
            <person name="Baldrian P."/>
            <person name="Vilgalys R."/>
            <person name="Dunand C."/>
            <person name="Henrissat B."/>
            <person name="Grigoriev I.V."/>
            <person name="Hibbett D."/>
            <person name="Nagy L.G."/>
            <person name="Martin F.M."/>
        </authorList>
    </citation>
    <scope>NUCLEOTIDE SEQUENCE</scope>
    <source>
        <strain evidence="2">UH-Tt-Lm1</strain>
    </source>
</reference>
<dbReference type="GO" id="GO:0005741">
    <property type="term" value="C:mitochondrial outer membrane"/>
    <property type="evidence" value="ECO:0007669"/>
    <property type="project" value="InterPro"/>
</dbReference>
<dbReference type="Proteomes" id="UP000736335">
    <property type="component" value="Unassembled WGS sequence"/>
</dbReference>
<dbReference type="GO" id="GO:0070096">
    <property type="term" value="P:mitochondrial outer membrane translocase complex assembly"/>
    <property type="evidence" value="ECO:0007669"/>
    <property type="project" value="TreeGrafter"/>
</dbReference>
<protein>
    <submittedName>
        <fullName evidence="2">Uncharacterized protein</fullName>
    </submittedName>
</protein>